<comment type="pathway">
    <text evidence="2 14">Cell wall biogenesis; peptidoglycan biosynthesis.</text>
</comment>
<comment type="function">
    <text evidence="14">Cell wall formation.</text>
</comment>
<proteinExistence type="inferred from homology"/>
<evidence type="ECO:0000259" key="16">
    <source>
        <dbReference type="Pfam" id="PF02875"/>
    </source>
</evidence>
<keyword evidence="12 14" id="KW-0961">Cell wall biogenesis/degradation</keyword>
<name>A0A402D386_9BACT</name>
<evidence type="ECO:0000256" key="2">
    <source>
        <dbReference type="ARBA" id="ARBA00004752"/>
    </source>
</evidence>
<dbReference type="SUPFAM" id="SSF53244">
    <property type="entry name" value="MurD-like peptide ligases, peptide-binding domain"/>
    <property type="match status" value="1"/>
</dbReference>
<dbReference type="HAMAP" id="MF_00046">
    <property type="entry name" value="MurC"/>
    <property type="match status" value="1"/>
</dbReference>
<feature type="domain" description="Mur ligase central" evidence="17">
    <location>
        <begin position="109"/>
        <end position="287"/>
    </location>
</feature>
<evidence type="ECO:0000259" key="17">
    <source>
        <dbReference type="Pfam" id="PF08245"/>
    </source>
</evidence>
<dbReference type="InterPro" id="IPR050061">
    <property type="entry name" value="MurCDEF_pg_biosynth"/>
</dbReference>
<evidence type="ECO:0000256" key="13">
    <source>
        <dbReference type="ARBA" id="ARBA00047833"/>
    </source>
</evidence>
<evidence type="ECO:0000256" key="4">
    <source>
        <dbReference type="ARBA" id="ARBA00022490"/>
    </source>
</evidence>
<dbReference type="GO" id="GO:0009252">
    <property type="term" value="P:peptidoglycan biosynthetic process"/>
    <property type="evidence" value="ECO:0007669"/>
    <property type="project" value="UniProtKB-UniRule"/>
</dbReference>
<dbReference type="GO" id="GO:0005524">
    <property type="term" value="F:ATP binding"/>
    <property type="evidence" value="ECO:0007669"/>
    <property type="project" value="UniProtKB-UniRule"/>
</dbReference>
<evidence type="ECO:0000256" key="7">
    <source>
        <dbReference type="ARBA" id="ARBA00022741"/>
    </source>
</evidence>
<accession>A0A402D386</accession>
<feature type="domain" description="Mur ligase C-terminal" evidence="16">
    <location>
        <begin position="310"/>
        <end position="443"/>
    </location>
</feature>
<evidence type="ECO:0000256" key="10">
    <source>
        <dbReference type="ARBA" id="ARBA00022984"/>
    </source>
</evidence>
<evidence type="ECO:0000256" key="14">
    <source>
        <dbReference type="HAMAP-Rule" id="MF_00046"/>
    </source>
</evidence>
<protein>
    <recommendedName>
        <fullName evidence="3 14">UDP-N-acetylmuramate--L-alanine ligase</fullName>
        <ecNumber evidence="3 14">6.3.2.8</ecNumber>
    </recommendedName>
    <alternativeName>
        <fullName evidence="14">UDP-N-acetylmuramoyl-L-alanine synthetase</fullName>
    </alternativeName>
</protein>
<dbReference type="InterPro" id="IPR000713">
    <property type="entry name" value="Mur_ligase_N"/>
</dbReference>
<dbReference type="Pfam" id="PF08245">
    <property type="entry name" value="Mur_ligase_M"/>
    <property type="match status" value="1"/>
</dbReference>
<keyword evidence="11 14" id="KW-0131">Cell cycle</keyword>
<dbReference type="SUPFAM" id="SSF53623">
    <property type="entry name" value="MurD-like peptide ligases, catalytic domain"/>
    <property type="match status" value="1"/>
</dbReference>
<dbReference type="GO" id="GO:0005737">
    <property type="term" value="C:cytoplasm"/>
    <property type="evidence" value="ECO:0007669"/>
    <property type="project" value="UniProtKB-SubCell"/>
</dbReference>
<comment type="similarity">
    <text evidence="14">Belongs to the MurCDEF family.</text>
</comment>
<evidence type="ECO:0000256" key="9">
    <source>
        <dbReference type="ARBA" id="ARBA00022960"/>
    </source>
</evidence>
<evidence type="ECO:0000256" key="5">
    <source>
        <dbReference type="ARBA" id="ARBA00022598"/>
    </source>
</evidence>
<sequence length="465" mass="49703">MSETIHFVGVGGVGMSGLARIVAAQGGAVTGSDARDSETLEALRKEHGIRAVAGHHADNVNGATLVVVSAAVKKDNPEVVAARAQGIPVISRAQMLGRLMDNYKRSIAVTGTHGKTTTTGMIAMVLEQAGLDPTVLIGGDLPAYGGNARLGKSDVFLTEACEAYDSFLELNPRYAVITNIEADHLDYYGDLANVLRSFRRFLTQVSEKAIVCGYDENVRTMLMDRTGLPETMNYGLYEHVNVRATEVTLDGLNPSYAVTYKGERLGVITLSVPGIHNVANSLAAVSVGLELGIAFEDIAVGLANFTGTGRRFERLGETPGGVLVIDDYAHHPTEIRATLAAARHGYPNRRLVAVFQPHLPSRTNDFKEQFAESFRDADHVFLTDIYLAREQPIEGVTGAALAALTADRRGASHVTYVADKAMIPARLGEYTHPGDVVIALGAGHDVRTVAEAFVAQGRESMAVAH</sequence>
<feature type="domain" description="Mur ligase N-terminal catalytic" evidence="15">
    <location>
        <begin position="4"/>
        <end position="103"/>
    </location>
</feature>
<dbReference type="FunCoup" id="A0A402D386">
    <property type="interactions" value="339"/>
</dbReference>
<dbReference type="Pfam" id="PF01225">
    <property type="entry name" value="Mur_ligase"/>
    <property type="match status" value="1"/>
</dbReference>
<evidence type="ECO:0000256" key="11">
    <source>
        <dbReference type="ARBA" id="ARBA00023306"/>
    </source>
</evidence>
<dbReference type="GO" id="GO:0008763">
    <property type="term" value="F:UDP-N-acetylmuramate-L-alanine ligase activity"/>
    <property type="evidence" value="ECO:0007669"/>
    <property type="project" value="UniProtKB-UniRule"/>
</dbReference>
<dbReference type="SUPFAM" id="SSF51984">
    <property type="entry name" value="MurCD N-terminal domain"/>
    <property type="match status" value="1"/>
</dbReference>
<dbReference type="Gene3D" id="3.40.50.720">
    <property type="entry name" value="NAD(P)-binding Rossmann-like Domain"/>
    <property type="match status" value="1"/>
</dbReference>
<dbReference type="Gene3D" id="3.90.190.20">
    <property type="entry name" value="Mur ligase, C-terminal domain"/>
    <property type="match status" value="1"/>
</dbReference>
<dbReference type="EMBL" id="AP025739">
    <property type="protein sequence ID" value="BDI28483.1"/>
    <property type="molecule type" value="Genomic_DNA"/>
</dbReference>
<organism evidence="18 19">
    <name type="scientific">Capsulimonas corticalis</name>
    <dbReference type="NCBI Taxonomy" id="2219043"/>
    <lineage>
        <taxon>Bacteria</taxon>
        <taxon>Bacillati</taxon>
        <taxon>Armatimonadota</taxon>
        <taxon>Armatimonadia</taxon>
        <taxon>Capsulimonadales</taxon>
        <taxon>Capsulimonadaceae</taxon>
        <taxon>Capsulimonas</taxon>
    </lineage>
</organism>
<keyword evidence="6 14" id="KW-0132">Cell division</keyword>
<dbReference type="Gene3D" id="3.40.1190.10">
    <property type="entry name" value="Mur-like, catalytic domain"/>
    <property type="match status" value="1"/>
</dbReference>
<feature type="binding site" evidence="14">
    <location>
        <begin position="111"/>
        <end position="117"/>
    </location>
    <ligand>
        <name>ATP</name>
        <dbReference type="ChEBI" id="CHEBI:30616"/>
    </ligand>
</feature>
<keyword evidence="9 14" id="KW-0133">Cell shape</keyword>
<comment type="catalytic activity">
    <reaction evidence="13 14">
        <text>UDP-N-acetyl-alpha-D-muramate + L-alanine + ATP = UDP-N-acetyl-alpha-D-muramoyl-L-alanine + ADP + phosphate + H(+)</text>
        <dbReference type="Rhea" id="RHEA:23372"/>
        <dbReference type="ChEBI" id="CHEBI:15378"/>
        <dbReference type="ChEBI" id="CHEBI:30616"/>
        <dbReference type="ChEBI" id="CHEBI:43474"/>
        <dbReference type="ChEBI" id="CHEBI:57972"/>
        <dbReference type="ChEBI" id="CHEBI:70757"/>
        <dbReference type="ChEBI" id="CHEBI:83898"/>
        <dbReference type="ChEBI" id="CHEBI:456216"/>
        <dbReference type="EC" id="6.3.2.8"/>
    </reaction>
</comment>
<evidence type="ECO:0000256" key="3">
    <source>
        <dbReference type="ARBA" id="ARBA00012211"/>
    </source>
</evidence>
<dbReference type="InterPro" id="IPR036615">
    <property type="entry name" value="Mur_ligase_C_dom_sf"/>
</dbReference>
<dbReference type="InterPro" id="IPR036565">
    <property type="entry name" value="Mur-like_cat_sf"/>
</dbReference>
<keyword evidence="8 14" id="KW-0067">ATP-binding</keyword>
<keyword evidence="5 14" id="KW-0436">Ligase</keyword>
<dbReference type="Pfam" id="PF02875">
    <property type="entry name" value="Mur_ligase_C"/>
    <property type="match status" value="1"/>
</dbReference>
<evidence type="ECO:0000313" key="18">
    <source>
        <dbReference type="EMBL" id="BDI28483.1"/>
    </source>
</evidence>
<dbReference type="PANTHER" id="PTHR43445">
    <property type="entry name" value="UDP-N-ACETYLMURAMATE--L-ALANINE LIGASE-RELATED"/>
    <property type="match status" value="1"/>
</dbReference>
<dbReference type="EC" id="6.3.2.8" evidence="3 14"/>
<evidence type="ECO:0000313" key="19">
    <source>
        <dbReference type="Proteomes" id="UP000287394"/>
    </source>
</evidence>
<keyword evidence="4 14" id="KW-0963">Cytoplasm</keyword>
<keyword evidence="19" id="KW-1185">Reference proteome</keyword>
<keyword evidence="10 14" id="KW-0573">Peptidoglycan synthesis</keyword>
<comment type="subcellular location">
    <subcellularLocation>
        <location evidence="1 14">Cytoplasm</location>
    </subcellularLocation>
</comment>
<dbReference type="GO" id="GO:0071555">
    <property type="term" value="P:cell wall organization"/>
    <property type="evidence" value="ECO:0007669"/>
    <property type="project" value="UniProtKB-KW"/>
</dbReference>
<evidence type="ECO:0000256" key="8">
    <source>
        <dbReference type="ARBA" id="ARBA00022840"/>
    </source>
</evidence>
<dbReference type="InterPro" id="IPR004101">
    <property type="entry name" value="Mur_ligase_C"/>
</dbReference>
<dbReference type="NCBIfam" id="TIGR01082">
    <property type="entry name" value="murC"/>
    <property type="match status" value="1"/>
</dbReference>
<dbReference type="PANTHER" id="PTHR43445:SF3">
    <property type="entry name" value="UDP-N-ACETYLMURAMATE--L-ALANINE LIGASE"/>
    <property type="match status" value="1"/>
</dbReference>
<dbReference type="GO" id="GO:0008360">
    <property type="term" value="P:regulation of cell shape"/>
    <property type="evidence" value="ECO:0007669"/>
    <property type="project" value="UniProtKB-KW"/>
</dbReference>
<dbReference type="RefSeq" id="WP_218025727.1">
    <property type="nucleotide sequence ID" value="NZ_AP025739.1"/>
</dbReference>
<evidence type="ECO:0000256" key="1">
    <source>
        <dbReference type="ARBA" id="ARBA00004496"/>
    </source>
</evidence>
<dbReference type="Proteomes" id="UP000287394">
    <property type="component" value="Chromosome"/>
</dbReference>
<evidence type="ECO:0000256" key="12">
    <source>
        <dbReference type="ARBA" id="ARBA00023316"/>
    </source>
</evidence>
<dbReference type="AlphaFoldDB" id="A0A402D386"/>
<keyword evidence="7 14" id="KW-0547">Nucleotide-binding</keyword>
<dbReference type="InterPro" id="IPR005758">
    <property type="entry name" value="UDP-N-AcMur_Ala_ligase_MurC"/>
</dbReference>
<dbReference type="GO" id="GO:0051301">
    <property type="term" value="P:cell division"/>
    <property type="evidence" value="ECO:0007669"/>
    <property type="project" value="UniProtKB-KW"/>
</dbReference>
<gene>
    <name evidence="14 18" type="primary">murC</name>
    <name evidence="18" type="ORF">CCAX7_005340</name>
</gene>
<dbReference type="InterPro" id="IPR013221">
    <property type="entry name" value="Mur_ligase_cen"/>
</dbReference>
<evidence type="ECO:0000256" key="6">
    <source>
        <dbReference type="ARBA" id="ARBA00022618"/>
    </source>
</evidence>
<evidence type="ECO:0000259" key="15">
    <source>
        <dbReference type="Pfam" id="PF01225"/>
    </source>
</evidence>
<dbReference type="KEGG" id="ccot:CCAX7_005340"/>
<reference evidence="18 19" key="1">
    <citation type="journal article" date="2019" name="Int. J. Syst. Evol. Microbiol.">
        <title>Capsulimonas corticalis gen. nov., sp. nov., an aerobic capsulated bacterium, of a novel bacterial order, Capsulimonadales ord. nov., of the class Armatimonadia of the phylum Armatimonadetes.</title>
        <authorList>
            <person name="Li J."/>
            <person name="Kudo C."/>
            <person name="Tonouchi A."/>
        </authorList>
    </citation>
    <scope>NUCLEOTIDE SEQUENCE [LARGE SCALE GENOMIC DNA]</scope>
    <source>
        <strain evidence="18 19">AX-7</strain>
    </source>
</reference>